<proteinExistence type="predicted"/>
<keyword evidence="2" id="KW-1185">Reference proteome</keyword>
<reference evidence="1" key="1">
    <citation type="submission" date="2022-07" db="EMBL/GenBank/DDBJ databases">
        <title>Phylogenomic reconstructions and comparative analyses of Kickxellomycotina fungi.</title>
        <authorList>
            <person name="Reynolds N.K."/>
            <person name="Stajich J.E."/>
            <person name="Barry K."/>
            <person name="Grigoriev I.V."/>
            <person name="Crous P."/>
            <person name="Smith M.E."/>
        </authorList>
    </citation>
    <scope>NUCLEOTIDE SEQUENCE</scope>
    <source>
        <strain evidence="1">BCRC 34780</strain>
    </source>
</reference>
<gene>
    <name evidence="1" type="ORF">H4R21_004882</name>
</gene>
<accession>A0ACC1KW08</accession>
<feature type="non-terminal residue" evidence="1">
    <location>
        <position position="79"/>
    </location>
</feature>
<dbReference type="EMBL" id="JANBUN010001995">
    <property type="protein sequence ID" value="KAJ2796010.1"/>
    <property type="molecule type" value="Genomic_DNA"/>
</dbReference>
<evidence type="ECO:0000313" key="1">
    <source>
        <dbReference type="EMBL" id="KAJ2796010.1"/>
    </source>
</evidence>
<sequence length="79" mass="8417">MFARPFTKIHVTITRGGNTLVAFWLPADAATFGDLVVAARQSGIQVFTLIGNGTFATYSYPLANLVGEDVAGTTRDNLP</sequence>
<dbReference type="Proteomes" id="UP001140087">
    <property type="component" value="Unassembled WGS sequence"/>
</dbReference>
<name>A0ACC1KW08_9FUNG</name>
<evidence type="ECO:0000313" key="2">
    <source>
        <dbReference type="Proteomes" id="UP001140087"/>
    </source>
</evidence>
<protein>
    <submittedName>
        <fullName evidence="1">Uncharacterized protein</fullName>
    </submittedName>
</protein>
<organism evidence="1 2">
    <name type="scientific">Coemansia helicoidea</name>
    <dbReference type="NCBI Taxonomy" id="1286919"/>
    <lineage>
        <taxon>Eukaryota</taxon>
        <taxon>Fungi</taxon>
        <taxon>Fungi incertae sedis</taxon>
        <taxon>Zoopagomycota</taxon>
        <taxon>Kickxellomycotina</taxon>
        <taxon>Kickxellomycetes</taxon>
        <taxon>Kickxellales</taxon>
        <taxon>Kickxellaceae</taxon>
        <taxon>Coemansia</taxon>
    </lineage>
</organism>
<comment type="caution">
    <text evidence="1">The sequence shown here is derived from an EMBL/GenBank/DDBJ whole genome shotgun (WGS) entry which is preliminary data.</text>
</comment>